<dbReference type="Pfam" id="PF01907">
    <property type="entry name" value="Ribosomal_L37e"/>
    <property type="match status" value="1"/>
</dbReference>
<dbReference type="PANTHER" id="PTHR10768">
    <property type="entry name" value="60S RIBOSOMAL PROTEIN L37"/>
    <property type="match status" value="1"/>
</dbReference>
<keyword evidence="4 11" id="KW-0699">rRNA-binding</keyword>
<dbReference type="GO" id="GO:0006412">
    <property type="term" value="P:translation"/>
    <property type="evidence" value="ECO:0007669"/>
    <property type="project" value="UniProtKB-UniRule"/>
</dbReference>
<dbReference type="Gene3D" id="2.20.25.30">
    <property type="match status" value="1"/>
</dbReference>
<dbReference type="SUPFAM" id="SSF57829">
    <property type="entry name" value="Zn-binding ribosomal proteins"/>
    <property type="match status" value="1"/>
</dbReference>
<dbReference type="InterPro" id="IPR018267">
    <property type="entry name" value="Ribosomal_eL37_CS"/>
</dbReference>
<evidence type="ECO:0000256" key="8">
    <source>
        <dbReference type="ARBA" id="ARBA00022980"/>
    </source>
</evidence>
<evidence type="ECO:0000256" key="5">
    <source>
        <dbReference type="ARBA" id="ARBA00022771"/>
    </source>
</evidence>
<dbReference type="PROSITE" id="PS01077">
    <property type="entry name" value="RIBOSOMAL_L37E"/>
    <property type="match status" value="1"/>
</dbReference>
<comment type="function">
    <text evidence="1 11">Binds to the 23S rRNA.</text>
</comment>
<evidence type="ECO:0000313" key="13">
    <source>
        <dbReference type="EMBL" id="MCQ1539556.1"/>
    </source>
</evidence>
<comment type="caution">
    <text evidence="13">The sequence shown here is derived from an EMBL/GenBank/DDBJ whole genome shotgun (WGS) entry which is preliminary data.</text>
</comment>
<dbReference type="InterPro" id="IPR001569">
    <property type="entry name" value="Ribosomal_eL37"/>
</dbReference>
<feature type="binding site" evidence="11">
    <location>
        <position position="34"/>
    </location>
    <ligand>
        <name>Zn(2+)</name>
        <dbReference type="ChEBI" id="CHEBI:29105"/>
    </ligand>
</feature>
<dbReference type="Proteomes" id="UP001524383">
    <property type="component" value="Unassembled WGS sequence"/>
</dbReference>
<dbReference type="AlphaFoldDB" id="A0ABD4TL45"/>
<evidence type="ECO:0000256" key="3">
    <source>
        <dbReference type="ARBA" id="ARBA00022723"/>
    </source>
</evidence>
<evidence type="ECO:0000256" key="9">
    <source>
        <dbReference type="ARBA" id="ARBA00023274"/>
    </source>
</evidence>
<reference evidence="13 14" key="1">
    <citation type="submission" date="2019-08" db="EMBL/GenBank/DDBJ databases">
        <authorList>
            <person name="Chen S.-C."/>
            <person name="Lai M.-C."/>
            <person name="You Y.-T."/>
        </authorList>
    </citation>
    <scope>NUCLEOTIDE SEQUENCE [LARGE SCALE GENOMIC DNA]</scope>
    <source>
        <strain evidence="13 14">P2F9704a</strain>
    </source>
</reference>
<dbReference type="PANTHER" id="PTHR10768:SF0">
    <property type="entry name" value="RIBOSOMAL PROTEIN L37"/>
    <property type="match status" value="1"/>
</dbReference>
<dbReference type="NCBIfam" id="NF003214">
    <property type="entry name" value="PRK04179.1"/>
    <property type="match status" value="1"/>
</dbReference>
<proteinExistence type="inferred from homology"/>
<name>A0ABD4TL45_9EURY</name>
<dbReference type="EMBL" id="VOTZ01000039">
    <property type="protein sequence ID" value="MCQ1539556.1"/>
    <property type="molecule type" value="Genomic_DNA"/>
</dbReference>
<dbReference type="GO" id="GO:0005840">
    <property type="term" value="C:ribosome"/>
    <property type="evidence" value="ECO:0007669"/>
    <property type="project" value="UniProtKB-KW"/>
</dbReference>
<evidence type="ECO:0000256" key="11">
    <source>
        <dbReference type="HAMAP-Rule" id="MF_00547"/>
    </source>
</evidence>
<evidence type="ECO:0000256" key="4">
    <source>
        <dbReference type="ARBA" id="ARBA00022730"/>
    </source>
</evidence>
<evidence type="ECO:0000256" key="6">
    <source>
        <dbReference type="ARBA" id="ARBA00022833"/>
    </source>
</evidence>
<comment type="similarity">
    <text evidence="2 11 12">Belongs to the eukaryotic ribosomal protein eL37 family.</text>
</comment>
<dbReference type="InterPro" id="IPR011332">
    <property type="entry name" value="Ribosomal_zn-bd"/>
</dbReference>
<feature type="binding site" evidence="11">
    <location>
        <position position="22"/>
    </location>
    <ligand>
        <name>Zn(2+)</name>
        <dbReference type="ChEBI" id="CHEBI:29105"/>
    </ligand>
</feature>
<evidence type="ECO:0000256" key="12">
    <source>
        <dbReference type="RuleBase" id="RU000576"/>
    </source>
</evidence>
<evidence type="ECO:0000256" key="10">
    <source>
        <dbReference type="ARBA" id="ARBA00035225"/>
    </source>
</evidence>
<feature type="binding site" evidence="11">
    <location>
        <position position="37"/>
    </location>
    <ligand>
        <name>Zn(2+)</name>
        <dbReference type="ChEBI" id="CHEBI:29105"/>
    </ligand>
</feature>
<dbReference type="HAMAP" id="MF_00547">
    <property type="entry name" value="Ribosomal_eL37"/>
    <property type="match status" value="1"/>
</dbReference>
<gene>
    <name evidence="11" type="primary">rpl37e</name>
    <name evidence="13" type="ORF">FTO68_11270</name>
</gene>
<protein>
    <recommendedName>
        <fullName evidence="10 11">Large ribosomal subunit protein eL37</fullName>
    </recommendedName>
</protein>
<feature type="binding site" evidence="11">
    <location>
        <position position="19"/>
    </location>
    <ligand>
        <name>Zn(2+)</name>
        <dbReference type="ChEBI" id="CHEBI:29105"/>
    </ligand>
</feature>
<evidence type="ECO:0000256" key="2">
    <source>
        <dbReference type="ARBA" id="ARBA00009805"/>
    </source>
</evidence>
<comment type="function">
    <text evidence="12">Component of the large ribosomal subunit. The ribosome is a large ribonucleoprotein complex responsible for the synthesis of proteins in the cell.</text>
</comment>
<keyword evidence="3 11" id="KW-0479">Metal-binding</keyword>
<sequence>MSKGTPSKGLRNKHSHIVCRRCGRNSYHARHKICSACGFGRSARLRSYAWTNRKPLRA</sequence>
<dbReference type="GO" id="GO:0019843">
    <property type="term" value="F:rRNA binding"/>
    <property type="evidence" value="ECO:0007669"/>
    <property type="project" value="UniProtKB-KW"/>
</dbReference>
<evidence type="ECO:0000256" key="7">
    <source>
        <dbReference type="ARBA" id="ARBA00022884"/>
    </source>
</evidence>
<dbReference type="InterPro" id="IPR011331">
    <property type="entry name" value="Ribosomal_eL37/eL43"/>
</dbReference>
<dbReference type="RefSeq" id="WP_255333527.1">
    <property type="nucleotide sequence ID" value="NZ_VOTZ01000039.1"/>
</dbReference>
<dbReference type="GO" id="GO:1990904">
    <property type="term" value="C:ribonucleoprotein complex"/>
    <property type="evidence" value="ECO:0007669"/>
    <property type="project" value="UniProtKB-KW"/>
</dbReference>
<evidence type="ECO:0000256" key="1">
    <source>
        <dbReference type="ARBA" id="ARBA00003058"/>
    </source>
</evidence>
<dbReference type="GO" id="GO:0008270">
    <property type="term" value="F:zinc ion binding"/>
    <property type="evidence" value="ECO:0007669"/>
    <property type="project" value="UniProtKB-UniRule"/>
</dbReference>
<keyword evidence="9 11" id="KW-0687">Ribonucleoprotein</keyword>
<keyword evidence="5 11" id="KW-0863">Zinc-finger</keyword>
<keyword evidence="6 11" id="KW-0862">Zinc</keyword>
<keyword evidence="14" id="KW-1185">Reference proteome</keyword>
<dbReference type="FunFam" id="2.20.25.30:FF:000003">
    <property type="entry name" value="50S ribosomal protein L37e"/>
    <property type="match status" value="1"/>
</dbReference>
<accession>A0ABD4TL45</accession>
<evidence type="ECO:0000313" key="14">
    <source>
        <dbReference type="Proteomes" id="UP001524383"/>
    </source>
</evidence>
<keyword evidence="7 11" id="KW-0694">RNA-binding</keyword>
<comment type="cofactor">
    <cofactor evidence="11">
        <name>Zn(2+)</name>
        <dbReference type="ChEBI" id="CHEBI:29105"/>
    </cofactor>
    <text evidence="11">Binds 1 zinc ion per subunit.</text>
</comment>
<feature type="zinc finger region" description="C4-type" evidence="11">
    <location>
        <begin position="19"/>
        <end position="37"/>
    </location>
</feature>
<organism evidence="13 14">
    <name type="scientific">Methanocalculus taiwanensis</name>
    <dbReference type="NCBI Taxonomy" id="106207"/>
    <lineage>
        <taxon>Archaea</taxon>
        <taxon>Methanobacteriati</taxon>
        <taxon>Methanobacteriota</taxon>
        <taxon>Stenosarchaea group</taxon>
        <taxon>Methanomicrobia</taxon>
        <taxon>Methanomicrobiales</taxon>
        <taxon>Methanocalculaceae</taxon>
        <taxon>Methanocalculus</taxon>
    </lineage>
</organism>
<keyword evidence="8 11" id="KW-0689">Ribosomal protein</keyword>